<keyword evidence="1" id="KW-0732">Signal</keyword>
<proteinExistence type="predicted"/>
<organism evidence="2 3">
    <name type="scientific">Alkalisalibacterium limincola</name>
    <dbReference type="NCBI Taxonomy" id="2699169"/>
    <lineage>
        <taxon>Bacteria</taxon>
        <taxon>Pseudomonadati</taxon>
        <taxon>Pseudomonadota</taxon>
        <taxon>Gammaproteobacteria</taxon>
        <taxon>Lysobacterales</taxon>
        <taxon>Lysobacteraceae</taxon>
        <taxon>Alkalisalibacterium</taxon>
    </lineage>
</organism>
<feature type="signal peptide" evidence="1">
    <location>
        <begin position="1"/>
        <end position="33"/>
    </location>
</feature>
<protein>
    <submittedName>
        <fullName evidence="2">Acyloxyacyl hydrolase</fullName>
    </submittedName>
</protein>
<dbReference type="Pfam" id="PF09411">
    <property type="entry name" value="PagL"/>
    <property type="match status" value="1"/>
</dbReference>
<sequence length="162" mass="17995">MPRWNIRMRLPRAGLAPLLLSASLLLSSTPASAGVELGVAYVDEIEGQSTHALTVSYLTGGTHPWEFMAGHIQARSRYSPVYSPHVAFVALGKRLTWQGWFVQGGIAWTDSDTEVLSRKWQFMTGGGYRFNARWSLSLRHLSNANTGGRNRGENLLLLQYGF</sequence>
<dbReference type="OrthoDB" id="5952859at2"/>
<dbReference type="InterPro" id="IPR018550">
    <property type="entry name" value="Lipid-A_deacylase-rel"/>
</dbReference>
<evidence type="ECO:0000256" key="1">
    <source>
        <dbReference type="SAM" id="SignalP"/>
    </source>
</evidence>
<gene>
    <name evidence="2" type="ORF">FU658_03060</name>
</gene>
<keyword evidence="3" id="KW-1185">Reference proteome</keyword>
<dbReference type="Gene3D" id="2.40.160.20">
    <property type="match status" value="1"/>
</dbReference>
<keyword evidence="2" id="KW-0378">Hydrolase</keyword>
<evidence type="ECO:0000313" key="3">
    <source>
        <dbReference type="Proteomes" id="UP000321248"/>
    </source>
</evidence>
<evidence type="ECO:0000313" key="2">
    <source>
        <dbReference type="EMBL" id="TXK64837.1"/>
    </source>
</evidence>
<name>A0A5C8KZ10_9GAMM</name>
<dbReference type="Proteomes" id="UP000321248">
    <property type="component" value="Unassembled WGS sequence"/>
</dbReference>
<dbReference type="AlphaFoldDB" id="A0A5C8KZ10"/>
<accession>A0A5C8KZ10</accession>
<feature type="chain" id="PRO_5023047201" evidence="1">
    <location>
        <begin position="34"/>
        <end position="162"/>
    </location>
</feature>
<comment type="caution">
    <text evidence="2">The sequence shown here is derived from an EMBL/GenBank/DDBJ whole genome shotgun (WGS) entry which is preliminary data.</text>
</comment>
<dbReference type="GO" id="GO:0016787">
    <property type="term" value="F:hydrolase activity"/>
    <property type="evidence" value="ECO:0007669"/>
    <property type="project" value="UniProtKB-KW"/>
</dbReference>
<dbReference type="EMBL" id="VRTS01000002">
    <property type="protein sequence ID" value="TXK64837.1"/>
    <property type="molecule type" value="Genomic_DNA"/>
</dbReference>
<reference evidence="2 3" key="1">
    <citation type="submission" date="2019-08" db="EMBL/GenBank/DDBJ databases">
        <authorList>
            <person name="Karlyshev A.V."/>
        </authorList>
    </citation>
    <scope>NUCLEOTIDE SEQUENCE [LARGE SCALE GENOMIC DNA]</scope>
    <source>
        <strain evidence="2 3">Alg18-2.2</strain>
    </source>
</reference>
<dbReference type="SUPFAM" id="SSF56935">
    <property type="entry name" value="Porins"/>
    <property type="match status" value="1"/>
</dbReference>